<evidence type="ECO:0000313" key="3">
    <source>
        <dbReference type="Proteomes" id="UP000182888"/>
    </source>
</evidence>
<dbReference type="Proteomes" id="UP000182888">
    <property type="component" value="Unassembled WGS sequence"/>
</dbReference>
<reference evidence="3" key="1">
    <citation type="submission" date="2014-08" db="EMBL/GenBank/DDBJ databases">
        <authorList>
            <person name="Edwards T."/>
        </authorList>
    </citation>
    <scope>NUCLEOTIDE SEQUENCE [LARGE SCALE GENOMIC DNA]</scope>
</reference>
<dbReference type="AlphaFoldDB" id="A0A0K2W120"/>
<protein>
    <submittedName>
        <fullName evidence="2">Uncharacterized protein</fullName>
    </submittedName>
</protein>
<dbReference type="NCBIfam" id="NF033857">
    <property type="entry name" value="BPSL0067_fam"/>
    <property type="match status" value="1"/>
</dbReference>
<evidence type="ECO:0000256" key="1">
    <source>
        <dbReference type="SAM" id="MobiDB-lite"/>
    </source>
</evidence>
<name>A0A0K2W120_MESPL</name>
<feature type="region of interest" description="Disordered" evidence="1">
    <location>
        <begin position="1"/>
        <end position="33"/>
    </location>
</feature>
<proteinExistence type="predicted"/>
<accession>A0A0K2W120</accession>
<feature type="region of interest" description="Disordered" evidence="1">
    <location>
        <begin position="297"/>
        <end position="435"/>
    </location>
</feature>
<gene>
    <name evidence="2" type="ORF">MPL1032_250010</name>
</gene>
<dbReference type="InterPro" id="IPR047746">
    <property type="entry name" value="Dae2/Tae2-like"/>
</dbReference>
<dbReference type="EMBL" id="CCND01000018">
    <property type="protein sequence ID" value="CDX59017.1"/>
    <property type="molecule type" value="Genomic_DNA"/>
</dbReference>
<evidence type="ECO:0000313" key="2">
    <source>
        <dbReference type="EMBL" id="CDX59017.1"/>
    </source>
</evidence>
<sequence>MERNAGSGIALDPTEDHTEGTGENAGASDQSAELAPLYDRVEQALRKDRPVDALADKDRPLAAVLADLAPGSVAALAQRARAANVSQLVGARANISLAFQNAPKAFADTGSYSGVMPKPEDFAYVFGVEEGRRQLAKFDQSVETGKQAFDMRVMPARDLNSQLLDAAVGAANSPEGQSRYRITAAAAQRVLEARQNDPAGEAVKAFPQANEAWRAAAAQEWRDPAAVQNALALTIATQRYLGIENAQPVPRSVLKDLGALAPQDMRAGMNGLLAGTTDPVVKAAVKQQFAEAGLLGGPAQKATPLGQDDFDKRFGAPSKAPLAGEDASSSTQASEQSDETLGAANSPVAADSISQISTSELADEGADPPVGLEQGLPEQIDLPPERPDVPPATSDPAPQSADDNSNLPVDLKEVPSEQMESPPGSPKAPSIDFSKKLPQSKNLSEGWFGNSTTNISVLPEDVQARAKPYTKILGKSFGNGQCVALTKEVGGMAGIPASTWKKGEKIQGNNKIQPGTPIATFNGDWGDGKGRIHYGPKGQAGGVSGFSHTGIYLGQNESGIFILDQWKGRNANITFRPWQSAGQGLESGAYYYLIER</sequence>
<organism evidence="2 3">
    <name type="scientific">Mesorhizobium plurifarium</name>
    <dbReference type="NCBI Taxonomy" id="69974"/>
    <lineage>
        <taxon>Bacteria</taxon>
        <taxon>Pseudomonadati</taxon>
        <taxon>Pseudomonadota</taxon>
        <taxon>Alphaproteobacteria</taxon>
        <taxon>Hyphomicrobiales</taxon>
        <taxon>Phyllobacteriaceae</taxon>
        <taxon>Mesorhizobium</taxon>
    </lineage>
</organism>